<evidence type="ECO:0000313" key="9">
    <source>
        <dbReference type="Proteomes" id="UP000229907"/>
    </source>
</evidence>
<comment type="similarity">
    <text evidence="2">Belongs to the glycosyltransferase 2 family.</text>
</comment>
<dbReference type="Gene3D" id="3.90.550.10">
    <property type="entry name" value="Spore Coat Polysaccharide Biosynthesis Protein SpsA, Chain A"/>
    <property type="match status" value="1"/>
</dbReference>
<dbReference type="PANTHER" id="PTHR43179">
    <property type="entry name" value="RHAMNOSYLTRANSFERASE WBBL"/>
    <property type="match status" value="1"/>
</dbReference>
<dbReference type="EMBL" id="JGYU01000007">
    <property type="protein sequence ID" value="KFI57009.1"/>
    <property type="molecule type" value="Genomic_DNA"/>
</dbReference>
<evidence type="ECO:0000256" key="4">
    <source>
        <dbReference type="ARBA" id="ARBA00022679"/>
    </source>
</evidence>
<dbReference type="Proteomes" id="UP000229907">
    <property type="component" value="Chromosome"/>
</dbReference>
<evidence type="ECO:0000313" key="7">
    <source>
        <dbReference type="EMBL" id="KFI57009.1"/>
    </source>
</evidence>
<comment type="pathway">
    <text evidence="1">Cell wall biogenesis; cell wall polysaccharide biosynthesis.</text>
</comment>
<name>A0A087AE09_9BIFI</name>
<feature type="domain" description="Glycosyltransferase 2-like" evidence="5">
    <location>
        <begin position="15"/>
        <end position="146"/>
    </location>
</feature>
<evidence type="ECO:0000256" key="3">
    <source>
        <dbReference type="ARBA" id="ARBA00022676"/>
    </source>
</evidence>
<keyword evidence="8" id="KW-1185">Reference proteome</keyword>
<dbReference type="AlphaFoldDB" id="A0A087AE09"/>
<dbReference type="EMBL" id="CP018044">
    <property type="protein sequence ID" value="ATU19750.1"/>
    <property type="molecule type" value="Genomic_DNA"/>
</dbReference>
<reference evidence="7 8" key="1">
    <citation type="submission" date="2014-03" db="EMBL/GenBank/DDBJ databases">
        <title>Genomics of Bifidobacteria.</title>
        <authorList>
            <person name="Ventura M."/>
            <person name="Milani C."/>
            <person name="Lugli G.A."/>
        </authorList>
    </citation>
    <scope>NUCLEOTIDE SEQUENCE [LARGE SCALE GENOMIC DNA]</scope>
    <source>
        <strain evidence="7 8">LMG 10510</strain>
    </source>
</reference>
<dbReference type="Proteomes" id="UP000028995">
    <property type="component" value="Unassembled WGS sequence"/>
</dbReference>
<evidence type="ECO:0000256" key="1">
    <source>
        <dbReference type="ARBA" id="ARBA00004776"/>
    </source>
</evidence>
<organism evidence="7 8">
    <name type="scientific">Bifidobacterium choerinum</name>
    <dbReference type="NCBI Taxonomy" id="35760"/>
    <lineage>
        <taxon>Bacteria</taxon>
        <taxon>Bacillati</taxon>
        <taxon>Actinomycetota</taxon>
        <taxon>Actinomycetes</taxon>
        <taxon>Bifidobacteriales</taxon>
        <taxon>Bifidobacteriaceae</taxon>
        <taxon>Bifidobacterium</taxon>
    </lineage>
</organism>
<dbReference type="GO" id="GO:0016757">
    <property type="term" value="F:glycosyltransferase activity"/>
    <property type="evidence" value="ECO:0007669"/>
    <property type="project" value="UniProtKB-KW"/>
</dbReference>
<dbReference type="SUPFAM" id="SSF53448">
    <property type="entry name" value="Nucleotide-diphospho-sugar transferases"/>
    <property type="match status" value="1"/>
</dbReference>
<proteinExistence type="inferred from homology"/>
<accession>A0A087AE09</accession>
<reference evidence="6 9" key="2">
    <citation type="submission" date="2016-11" db="EMBL/GenBank/DDBJ databases">
        <title>complete genome sequence of Bifidobacterium choerinum strain FMB-1.</title>
        <authorList>
            <person name="Park C.-S."/>
            <person name="Jung D.-H."/>
            <person name="Choi D.-S."/>
        </authorList>
    </citation>
    <scope>NUCLEOTIDE SEQUENCE [LARGE SCALE GENOMIC DNA]</scope>
    <source>
        <strain evidence="6 9">FMB-1</strain>
    </source>
</reference>
<gene>
    <name evidence="6" type="ORF">BcFMB_01045</name>
    <name evidence="7" type="ORF">BCHO_0683</name>
</gene>
<keyword evidence="4 7" id="KW-0808">Transferase</keyword>
<dbReference type="Pfam" id="PF00535">
    <property type="entry name" value="Glycos_transf_2"/>
    <property type="match status" value="1"/>
</dbReference>
<evidence type="ECO:0000256" key="2">
    <source>
        <dbReference type="ARBA" id="ARBA00006739"/>
    </source>
</evidence>
<protein>
    <submittedName>
        <fullName evidence="6 7">Glycosyl transferase</fullName>
    </submittedName>
</protein>
<evidence type="ECO:0000259" key="5">
    <source>
        <dbReference type="Pfam" id="PF00535"/>
    </source>
</evidence>
<evidence type="ECO:0000313" key="8">
    <source>
        <dbReference type="Proteomes" id="UP000028995"/>
    </source>
</evidence>
<dbReference type="KEGG" id="bcho:BcFMB_01045"/>
<dbReference type="InterPro" id="IPR001173">
    <property type="entry name" value="Glyco_trans_2-like"/>
</dbReference>
<evidence type="ECO:0000313" key="6">
    <source>
        <dbReference type="EMBL" id="ATU19750.1"/>
    </source>
</evidence>
<dbReference type="eggNOG" id="COG1216">
    <property type="taxonomic scope" value="Bacteria"/>
</dbReference>
<sequence length="297" mass="33871">MTTDTPRFGFVVLHYLADDATGQCIESIRRHCAGADIIVVDNNSANGSYQRLQQRYGDDPAVTLLHNRTNAGFARGNNVGYAYARDTLHCDFIVTMNNDATVVDDDFMTVCVQDAQAHPQAGVIGPDIVSGRNGSHSNPIYAMVDTRAEVRRQIRRFRVILLLLHLHLFGPLTRLKAKLTHADTEALPEHVNRTADAIEGRPYKLHGACLVFTPVFVRRFEHPFDPGTFLYFEEDILLMRCRRQGLTMLYDKRLTVRHAEDVSTDRSLPQDERRRMIFTLRNYVRSLNVLDRYVPAR</sequence>
<dbReference type="InterPro" id="IPR029044">
    <property type="entry name" value="Nucleotide-diphossugar_trans"/>
</dbReference>
<dbReference type="RefSeq" id="WP_024541148.1">
    <property type="nucleotide sequence ID" value="NZ_CP018044.1"/>
</dbReference>
<dbReference type="OrthoDB" id="9813495at2"/>
<keyword evidence="3" id="KW-0328">Glycosyltransferase</keyword>
<dbReference type="PANTHER" id="PTHR43179:SF12">
    <property type="entry name" value="GALACTOFURANOSYLTRANSFERASE GLFT2"/>
    <property type="match status" value="1"/>
</dbReference>
<dbReference type="STRING" id="35760.BCHO_0683"/>